<dbReference type="PANTHER" id="PTHR47359">
    <property type="entry name" value="PEPTIDOGLYCAN DL-ENDOPEPTIDASE CWLO"/>
    <property type="match status" value="1"/>
</dbReference>
<sequence>MSVDAAAIIVAITTAAGAIVQGADIPQPVKDQAAEAIQVVEQASPDVQKQVNDAISTLPEPARVQAEQMVAQASDVVKQATDPYIPPPPAVEAAPPPAPVPPLALPDTPLDQPPAMSAPDVGTAIGGLAALPGVPALISGLGSLIPSVPAGFPGVSLAPVGAIAVFAPWIRKAGSLCEGIKPPTLAALYSVENGFRYGATSPVSRAGARGPGQFMPPAWAKYGKDADGDGKVDINGVADPMMASGQMLCDLFGQIEGWKKEGVVKGDTLDLTIAAYNAGAGAVRTAGGMPAGKFDYEHETQPYVARIRSLEESFARMLSPFFYGAAAGDTSRVVEAAMRFIGLPYVWGGGNINGPSGGGFDCSGLTSFAVYAATGVTLPRTSETQWKVGVEVPLSQARPGDLLFGNWQSGGPGHVAIYVGNGQMLHAPTTGDVVRIGPVFADMKARRVF</sequence>
<gene>
    <name evidence="6" type="ORF">EP51_11495</name>
</gene>
<evidence type="ECO:0000256" key="3">
    <source>
        <dbReference type="ARBA" id="ARBA00022801"/>
    </source>
</evidence>
<evidence type="ECO:0000259" key="5">
    <source>
        <dbReference type="PROSITE" id="PS51935"/>
    </source>
</evidence>
<name>A0A076EIV2_RHOOP</name>
<dbReference type="GO" id="GO:0006508">
    <property type="term" value="P:proteolysis"/>
    <property type="evidence" value="ECO:0007669"/>
    <property type="project" value="UniProtKB-KW"/>
</dbReference>
<feature type="domain" description="NlpC/P60" evidence="5">
    <location>
        <begin position="327"/>
        <end position="449"/>
    </location>
</feature>
<dbReference type="Pfam" id="PF00877">
    <property type="entry name" value="NLPC_P60"/>
    <property type="match status" value="1"/>
</dbReference>
<reference evidence="6 7" key="1">
    <citation type="submission" date="2014-07" db="EMBL/GenBank/DDBJ databases">
        <title>Genome Sequence of Rhodococcus opacus Strain R7, a Biodegrader of Mono- and Polycyclic Aromatic Hydrocarbons.</title>
        <authorList>
            <person name="Di Gennaro P."/>
            <person name="Zampolli J."/>
            <person name="Presti I."/>
            <person name="Cappelletti M."/>
            <person name="D'Ursi P."/>
            <person name="Orro A."/>
            <person name="Mezzelani A."/>
            <person name="Milanesi L."/>
        </authorList>
    </citation>
    <scope>NUCLEOTIDE SEQUENCE [LARGE SCALE GENOMIC DNA]</scope>
    <source>
        <strain evidence="6 7">R7</strain>
    </source>
</reference>
<dbReference type="InterPro" id="IPR023346">
    <property type="entry name" value="Lysozyme-like_dom_sf"/>
</dbReference>
<dbReference type="PROSITE" id="PS51935">
    <property type="entry name" value="NLPC_P60"/>
    <property type="match status" value="1"/>
</dbReference>
<dbReference type="eggNOG" id="COG0741">
    <property type="taxonomic scope" value="Bacteria"/>
</dbReference>
<dbReference type="SUPFAM" id="SSF54001">
    <property type="entry name" value="Cysteine proteinases"/>
    <property type="match status" value="1"/>
</dbReference>
<comment type="similarity">
    <text evidence="1">Belongs to the peptidase C40 family.</text>
</comment>
<dbReference type="InterPro" id="IPR031304">
    <property type="entry name" value="SLT_2"/>
</dbReference>
<keyword evidence="3" id="KW-0378">Hydrolase</keyword>
<keyword evidence="4" id="KW-0788">Thiol protease</keyword>
<dbReference type="SUPFAM" id="SSF53955">
    <property type="entry name" value="Lysozyme-like"/>
    <property type="match status" value="1"/>
</dbReference>
<dbReference type="CDD" id="cd13399">
    <property type="entry name" value="Slt35-like"/>
    <property type="match status" value="1"/>
</dbReference>
<dbReference type="InterPro" id="IPR000064">
    <property type="entry name" value="NLP_P60_dom"/>
</dbReference>
<evidence type="ECO:0000313" key="7">
    <source>
        <dbReference type="Proteomes" id="UP000028488"/>
    </source>
</evidence>
<dbReference type="PANTHER" id="PTHR47359:SF3">
    <property type="entry name" value="NLP_P60 DOMAIN-CONTAINING PROTEIN-RELATED"/>
    <property type="match status" value="1"/>
</dbReference>
<accession>A0A076EIV2</accession>
<dbReference type="Gene3D" id="3.90.1720.10">
    <property type="entry name" value="endopeptidase domain like (from Nostoc punctiforme)"/>
    <property type="match status" value="1"/>
</dbReference>
<dbReference type="Gene3D" id="1.10.530.10">
    <property type="match status" value="1"/>
</dbReference>
<dbReference type="eggNOG" id="COG0791">
    <property type="taxonomic scope" value="Bacteria"/>
</dbReference>
<protein>
    <submittedName>
        <fullName evidence="6">Lytic transglycosylase</fullName>
    </submittedName>
</protein>
<dbReference type="RefSeq" id="WP_112299089.1">
    <property type="nucleotide sequence ID" value="NZ_CP008947.1"/>
</dbReference>
<dbReference type="Pfam" id="PF13406">
    <property type="entry name" value="SLT_2"/>
    <property type="match status" value="1"/>
</dbReference>
<dbReference type="InterPro" id="IPR051794">
    <property type="entry name" value="PG_Endopeptidase_C40"/>
</dbReference>
<organism evidence="6 7">
    <name type="scientific">Rhodococcus opacus</name>
    <name type="common">Nocardia opaca</name>
    <dbReference type="NCBI Taxonomy" id="37919"/>
    <lineage>
        <taxon>Bacteria</taxon>
        <taxon>Bacillati</taxon>
        <taxon>Actinomycetota</taxon>
        <taxon>Actinomycetes</taxon>
        <taxon>Mycobacteriales</taxon>
        <taxon>Nocardiaceae</taxon>
        <taxon>Rhodococcus</taxon>
    </lineage>
</organism>
<evidence type="ECO:0000313" key="6">
    <source>
        <dbReference type="EMBL" id="AII05202.1"/>
    </source>
</evidence>
<dbReference type="EMBL" id="CP008947">
    <property type="protein sequence ID" value="AII05202.1"/>
    <property type="molecule type" value="Genomic_DNA"/>
</dbReference>
<keyword evidence="2" id="KW-0645">Protease</keyword>
<dbReference type="GO" id="GO:0008234">
    <property type="term" value="F:cysteine-type peptidase activity"/>
    <property type="evidence" value="ECO:0007669"/>
    <property type="project" value="UniProtKB-KW"/>
</dbReference>
<dbReference type="AlphaFoldDB" id="A0A076EIV2"/>
<proteinExistence type="inferred from homology"/>
<dbReference type="InterPro" id="IPR038765">
    <property type="entry name" value="Papain-like_cys_pep_sf"/>
</dbReference>
<evidence type="ECO:0000256" key="1">
    <source>
        <dbReference type="ARBA" id="ARBA00007074"/>
    </source>
</evidence>
<dbReference type="Proteomes" id="UP000028488">
    <property type="component" value="Chromosome"/>
</dbReference>
<evidence type="ECO:0000256" key="4">
    <source>
        <dbReference type="ARBA" id="ARBA00022807"/>
    </source>
</evidence>
<evidence type="ECO:0000256" key="2">
    <source>
        <dbReference type="ARBA" id="ARBA00022670"/>
    </source>
</evidence>